<dbReference type="GO" id="GO:0003677">
    <property type="term" value="F:DNA binding"/>
    <property type="evidence" value="ECO:0007669"/>
    <property type="project" value="UniProtKB-KW"/>
</dbReference>
<dbReference type="InterPro" id="IPR010985">
    <property type="entry name" value="Ribbon_hlx_hlx"/>
</dbReference>
<organism evidence="2 3">
    <name type="scientific">Xenorhabdus littoralis</name>
    <dbReference type="NCBI Taxonomy" id="2582835"/>
    <lineage>
        <taxon>Bacteria</taxon>
        <taxon>Pseudomonadati</taxon>
        <taxon>Pseudomonadota</taxon>
        <taxon>Gammaproteobacteria</taxon>
        <taxon>Enterobacterales</taxon>
        <taxon>Morganellaceae</taxon>
        <taxon>Xenorhabdus</taxon>
    </lineage>
</organism>
<comment type="caution">
    <text evidence="2">The sequence shown here is derived from an EMBL/GenBank/DDBJ whole genome shotgun (WGS) entry which is preliminary data.</text>
</comment>
<dbReference type="InterPro" id="IPR005569">
    <property type="entry name" value="Arc_DNA-bd_dom"/>
</dbReference>
<feature type="domain" description="Arc-like DNA binding" evidence="1">
    <location>
        <begin position="8"/>
        <end position="48"/>
    </location>
</feature>
<dbReference type="SUPFAM" id="SSF47598">
    <property type="entry name" value="Ribbon-helix-helix"/>
    <property type="match status" value="1"/>
</dbReference>
<evidence type="ECO:0000313" key="2">
    <source>
        <dbReference type="EMBL" id="MDX7999347.1"/>
    </source>
</evidence>
<reference evidence="3" key="1">
    <citation type="journal article" date="2024" name="Toxins">
        <title>Genome Sequence Analysis of Native Xenorhabdus Strains Isolated from Entomopathogenic Nematodes in Argentina.</title>
        <authorList>
            <person name="Palma L."/>
            <person name="Frizzo L."/>
            <person name="Kaiser S."/>
            <person name="Berry C."/>
            <person name="Caballero P."/>
            <person name="Bode H.B."/>
            <person name="Del Valle E.E."/>
        </authorList>
    </citation>
    <scope>NUCLEOTIDE SEQUENCE [LARGE SCALE GENOMIC DNA]</scope>
    <source>
        <strain evidence="3">Reich</strain>
    </source>
</reference>
<dbReference type="EMBL" id="VCDP01000030">
    <property type="protein sequence ID" value="MDX7999347.1"/>
    <property type="molecule type" value="Genomic_DNA"/>
</dbReference>
<dbReference type="RefSeq" id="WP_319926072.1">
    <property type="nucleotide sequence ID" value="NZ_VCDP01000030.1"/>
</dbReference>
<evidence type="ECO:0000259" key="1">
    <source>
        <dbReference type="Pfam" id="PF03869"/>
    </source>
</evidence>
<protein>
    <submittedName>
        <fullName evidence="2">Arc family DNA-binding protein</fullName>
    </submittedName>
</protein>
<evidence type="ECO:0000313" key="3">
    <source>
        <dbReference type="Proteomes" id="UP001271640"/>
    </source>
</evidence>
<keyword evidence="2" id="KW-0238">DNA-binding</keyword>
<proteinExistence type="predicted"/>
<gene>
    <name evidence="2" type="ORF">FE394_09055</name>
</gene>
<accession>A0ABU4SL16</accession>
<dbReference type="Pfam" id="PF03869">
    <property type="entry name" value="Arc"/>
    <property type="match status" value="1"/>
</dbReference>
<dbReference type="Proteomes" id="UP001271640">
    <property type="component" value="Unassembled WGS sequence"/>
</dbReference>
<keyword evidence="3" id="KW-1185">Reference proteome</keyword>
<dbReference type="InterPro" id="IPR013321">
    <property type="entry name" value="Arc_rbn_hlx_hlx"/>
</dbReference>
<dbReference type="Gene3D" id="1.10.1220.10">
    <property type="entry name" value="Met repressor-like"/>
    <property type="match status" value="1"/>
</dbReference>
<sequence>MKTTKPSSVRFPEEIRDLLEKLAKKNDRTFSKEIVSRVRKTLKDDGFINT</sequence>
<name>A0ABU4SL16_9GAMM</name>